<protein>
    <recommendedName>
        <fullName evidence="4">ParB/Sulfiredoxin domain-containing protein</fullName>
    </recommendedName>
</protein>
<evidence type="ECO:0000313" key="3">
    <source>
        <dbReference type="Proteomes" id="UP001320122"/>
    </source>
</evidence>
<sequence>MADAKSLPVKDLLIDLYNFRTVPQKNEVEAIRAMISISPDYFWGLMESLLDDGYLPTENIIVLENSSGKIVKEGNRRVAALKIILKQIDGNQFDLPARIEERIEGLEESWLSENFSVPCAIYNEADAVLVDKIVTLTHGKGTKAGRNNWEAVARARHNRDKNGAPEVALDLLEKYLEHGANLTLEQKTLWSGRFNLSVLDEAIKRVSKRFAVSSSADLSRKYPNIKNRKSLEAIIHAVGIESLTFPVIRDSSDFALRFGVPPLPSASESDEKNGSSQDSPAVDNMAGHRNGEVENVEPSGSLSAVQEGTVKPKPDAAKPEPENGGGKSKVKTTAIDDERTVKKALRSLKVYGPNRSKLESIKKESLKLKLKDNPIAFCFLLRAMFEISAKAYCQDYEDQPNSPKLLKANGMERPLVEVLRDIVSHLTQNNADKQMLKVLHGALTEIQRKDGILSLTSMNQLVHNTSFMVSSSDIPVLFSNIFPLLDHMNK</sequence>
<evidence type="ECO:0000313" key="2">
    <source>
        <dbReference type="EMBL" id="MCE8020888.1"/>
    </source>
</evidence>
<keyword evidence="3" id="KW-1185">Reference proteome</keyword>
<dbReference type="EMBL" id="JABFTT010000008">
    <property type="protein sequence ID" value="MCE8020888.1"/>
    <property type="molecule type" value="Genomic_DNA"/>
</dbReference>
<dbReference type="RefSeq" id="WP_234274196.1">
    <property type="nucleotide sequence ID" value="NZ_JABFTT010000008.1"/>
</dbReference>
<organism evidence="2 3">
    <name type="scientific">Billgrantia zhangzhouensis</name>
    <dbReference type="NCBI Taxonomy" id="2733481"/>
    <lineage>
        <taxon>Bacteria</taxon>
        <taxon>Pseudomonadati</taxon>
        <taxon>Pseudomonadota</taxon>
        <taxon>Gammaproteobacteria</taxon>
        <taxon>Oceanospirillales</taxon>
        <taxon>Halomonadaceae</taxon>
        <taxon>Billgrantia</taxon>
    </lineage>
</organism>
<evidence type="ECO:0008006" key="4">
    <source>
        <dbReference type="Google" id="ProtNLM"/>
    </source>
</evidence>
<feature type="region of interest" description="Disordered" evidence="1">
    <location>
        <begin position="263"/>
        <end position="335"/>
    </location>
</feature>
<proteinExistence type="predicted"/>
<gene>
    <name evidence="2" type="ORF">HOP51_12320</name>
</gene>
<feature type="compositionally biased region" description="Basic and acidic residues" evidence="1">
    <location>
        <begin position="310"/>
        <end position="321"/>
    </location>
</feature>
<reference evidence="2 3" key="1">
    <citation type="journal article" date="2021" name="Front. Microbiol.">
        <title>Aerobic Denitrification and Heterotrophic Sulfur Oxidation in the Genus Halomonas Revealed by Six Novel Species Characterizations and Genome-Based Analysis.</title>
        <authorList>
            <person name="Wang L."/>
            <person name="Shao Z."/>
        </authorList>
    </citation>
    <scope>NUCLEOTIDE SEQUENCE [LARGE SCALE GENOMIC DNA]</scope>
    <source>
        <strain evidence="2 3">MCCC 1A11036</strain>
    </source>
</reference>
<accession>A0ABS9AGU7</accession>
<name>A0ABS9AGU7_9GAMM</name>
<dbReference type="Proteomes" id="UP001320122">
    <property type="component" value="Unassembled WGS sequence"/>
</dbReference>
<comment type="caution">
    <text evidence="2">The sequence shown here is derived from an EMBL/GenBank/DDBJ whole genome shotgun (WGS) entry which is preliminary data.</text>
</comment>
<evidence type="ECO:0000256" key="1">
    <source>
        <dbReference type="SAM" id="MobiDB-lite"/>
    </source>
</evidence>